<protein>
    <submittedName>
        <fullName evidence="1">Uncharacterized protein</fullName>
    </submittedName>
</protein>
<comment type="caution">
    <text evidence="1">The sequence shown here is derived from an EMBL/GenBank/DDBJ whole genome shotgun (WGS) entry which is preliminary data.</text>
</comment>
<reference evidence="2" key="1">
    <citation type="submission" date="2016-03" db="EMBL/GenBank/DDBJ databases">
        <authorList>
            <person name="Loux Valentin"/>
        </authorList>
    </citation>
    <scope>NUCLEOTIDE SEQUENCE [LARGE SCALE GENOMIC DNA]</scope>
    <source>
        <strain evidence="2">C1</strain>
    </source>
</reference>
<dbReference type="Proteomes" id="UP000078419">
    <property type="component" value="Unassembled WGS sequence"/>
</dbReference>
<accession>A0AA45ZHJ2</accession>
<dbReference type="AlphaFoldDB" id="A0AA45ZHJ2"/>
<evidence type="ECO:0000313" key="2">
    <source>
        <dbReference type="Proteomes" id="UP000078419"/>
    </source>
</evidence>
<dbReference type="EMBL" id="FLLR01000019">
    <property type="protein sequence ID" value="SBO14276.1"/>
    <property type="molecule type" value="Genomic_DNA"/>
</dbReference>
<organism evidence="1 2">
    <name type="scientific">Anaplasma phagocytophilum</name>
    <name type="common">Ehrlichia phagocytophila</name>
    <dbReference type="NCBI Taxonomy" id="948"/>
    <lineage>
        <taxon>Bacteria</taxon>
        <taxon>Pseudomonadati</taxon>
        <taxon>Pseudomonadota</taxon>
        <taxon>Alphaproteobacteria</taxon>
        <taxon>Rickettsiales</taxon>
        <taxon>Anaplasmataceae</taxon>
        <taxon>Anaplasma</taxon>
        <taxon>phagocytophilum group</taxon>
    </lineage>
</organism>
<proteinExistence type="predicted"/>
<name>A0AA45ZHJ2_ANAPH</name>
<gene>
    <name evidence="1" type="ORF">ANAPC1_00623</name>
</gene>
<evidence type="ECO:0000313" key="1">
    <source>
        <dbReference type="EMBL" id="SBO14276.1"/>
    </source>
</evidence>
<sequence>MLENGLDSELFSIAKDSYANVTRFMSCCTTALDRNAIYTAMRVIPTGSILAIRGPPVPHNSMVLCFFVN</sequence>